<gene>
    <name evidence="11" type="ORF">HA299_05470</name>
</gene>
<keyword evidence="2 8" id="KW-0489">Methyltransferase</keyword>
<dbReference type="GO" id="GO:0008170">
    <property type="term" value="F:N-methyltransferase activity"/>
    <property type="evidence" value="ECO:0007669"/>
    <property type="project" value="InterPro"/>
</dbReference>
<dbReference type="SUPFAM" id="SSF53335">
    <property type="entry name" value="S-adenosyl-L-methionine-dependent methyltransferases"/>
    <property type="match status" value="1"/>
</dbReference>
<dbReference type="PRINTS" id="PR00508">
    <property type="entry name" value="S21N4MTFRASE"/>
</dbReference>
<evidence type="ECO:0000256" key="8">
    <source>
        <dbReference type="RuleBase" id="RU362026"/>
    </source>
</evidence>
<protein>
    <recommendedName>
        <fullName evidence="8">Type II methyltransferase</fullName>
        <ecNumber evidence="8">2.1.1.113</ecNumber>
    </recommendedName>
    <alternativeName>
        <fullName evidence="8">N-4 cytosine-specific methyltransferase</fullName>
    </alternativeName>
</protein>
<evidence type="ECO:0000256" key="5">
    <source>
        <dbReference type="ARBA" id="ARBA00022747"/>
    </source>
</evidence>
<evidence type="ECO:0000256" key="3">
    <source>
        <dbReference type="ARBA" id="ARBA00022679"/>
    </source>
</evidence>
<dbReference type="Pfam" id="PF01555">
    <property type="entry name" value="N6_N4_Mtase"/>
    <property type="match status" value="1"/>
</dbReference>
<dbReference type="EMBL" id="DUIH01000017">
    <property type="protein sequence ID" value="HIH70041.1"/>
    <property type="molecule type" value="Genomic_DNA"/>
</dbReference>
<evidence type="ECO:0000256" key="4">
    <source>
        <dbReference type="ARBA" id="ARBA00022691"/>
    </source>
</evidence>
<proteinExistence type="inferred from homology"/>
<feature type="compositionally biased region" description="Basic and acidic residues" evidence="9">
    <location>
        <begin position="1"/>
        <end position="10"/>
    </location>
</feature>
<dbReference type="AlphaFoldDB" id="A0A832RZ95"/>
<evidence type="ECO:0000256" key="1">
    <source>
        <dbReference type="ARBA" id="ARBA00010203"/>
    </source>
</evidence>
<dbReference type="EC" id="2.1.1.113" evidence="8"/>
<evidence type="ECO:0000259" key="10">
    <source>
        <dbReference type="Pfam" id="PF01555"/>
    </source>
</evidence>
<keyword evidence="6" id="KW-0238">DNA-binding</keyword>
<evidence type="ECO:0000256" key="9">
    <source>
        <dbReference type="SAM" id="MobiDB-lite"/>
    </source>
</evidence>
<evidence type="ECO:0000256" key="2">
    <source>
        <dbReference type="ARBA" id="ARBA00022603"/>
    </source>
</evidence>
<dbReference type="InterPro" id="IPR001091">
    <property type="entry name" value="RM_Methyltransferase"/>
</dbReference>
<evidence type="ECO:0000256" key="7">
    <source>
        <dbReference type="ARBA" id="ARBA00049120"/>
    </source>
</evidence>
<dbReference type="InterPro" id="IPR029063">
    <property type="entry name" value="SAM-dependent_MTases_sf"/>
</dbReference>
<keyword evidence="5 8" id="KW-0680">Restriction system</keyword>
<dbReference type="Gene3D" id="3.40.50.150">
    <property type="entry name" value="Vaccinia Virus protein VP39"/>
    <property type="match status" value="2"/>
</dbReference>
<dbReference type="GO" id="GO:0009307">
    <property type="term" value="P:DNA restriction-modification system"/>
    <property type="evidence" value="ECO:0007669"/>
    <property type="project" value="UniProtKB-KW"/>
</dbReference>
<keyword evidence="3" id="KW-0808">Transferase</keyword>
<keyword evidence="4 8" id="KW-0949">S-adenosyl-L-methionine</keyword>
<dbReference type="PROSITE" id="PS00093">
    <property type="entry name" value="N4_MTASE"/>
    <property type="match status" value="1"/>
</dbReference>
<dbReference type="GO" id="GO:0032259">
    <property type="term" value="P:methylation"/>
    <property type="evidence" value="ECO:0007669"/>
    <property type="project" value="UniProtKB-KW"/>
</dbReference>
<dbReference type="RefSeq" id="WP_157203075.1">
    <property type="nucleotide sequence ID" value="NZ_DUIH01000017.1"/>
</dbReference>
<evidence type="ECO:0000313" key="11">
    <source>
        <dbReference type="EMBL" id="HIH70041.1"/>
    </source>
</evidence>
<accession>A0A832RZ95</accession>
<dbReference type="GO" id="GO:0003677">
    <property type="term" value="F:DNA binding"/>
    <property type="evidence" value="ECO:0007669"/>
    <property type="project" value="UniProtKB-KW"/>
</dbReference>
<dbReference type="GO" id="GO:0015667">
    <property type="term" value="F:site-specific DNA-methyltransferase (cytosine-N4-specific) activity"/>
    <property type="evidence" value="ECO:0007669"/>
    <property type="project" value="UniProtKB-EC"/>
</dbReference>
<name>A0A832RZ95_9EURY</name>
<evidence type="ECO:0000256" key="6">
    <source>
        <dbReference type="ARBA" id="ARBA00023125"/>
    </source>
</evidence>
<organism evidence="11 12">
    <name type="scientific">Methermicoccus shengliensis</name>
    <dbReference type="NCBI Taxonomy" id="660064"/>
    <lineage>
        <taxon>Archaea</taxon>
        <taxon>Methanobacteriati</taxon>
        <taxon>Methanobacteriota</taxon>
        <taxon>Stenosarchaea group</taxon>
        <taxon>Methanomicrobia</taxon>
        <taxon>Methanosarcinales</taxon>
        <taxon>Methermicoccaceae</taxon>
        <taxon>Methermicoccus</taxon>
    </lineage>
</organism>
<comment type="similarity">
    <text evidence="1">Belongs to the N(4)/N(6)-methyltransferase family. N(4) subfamily.</text>
</comment>
<comment type="caution">
    <text evidence="11">The sequence shown here is derived from an EMBL/GenBank/DDBJ whole genome shotgun (WGS) entry which is preliminary data.</text>
</comment>
<sequence>MSGNKNEDSQHSLFHFDPSYPELPDKKSSELTDKLTRRLEKYVDPVKWITEDRFEANGLKLFDDVGQLYEIQLAKMEFQSLGNDLENFRKRTAYFELVNGQKSYHWHLSNVKGKGQIGHTNQYLTHWFYPYKGKFHGQMIKAIINFVKAENRDIILDPFMGSGTTLVEAATVGTNGVGIEINPALCIVSQIKLDSLNIHYPEFEYALRDEAKLHAVFDYFHNSQKALREKSWRIESNVQDAKEILNELWENHFPSSFLGEYPFEWRNVLMLMYLHALSDYTYLKGTAKERGLRDFFLINFKEYSKTLRGCYNVFKQLNIAPSQHKVLLGSALELPLDDNSVKGIITSPPYSIAIDYVKNDLHLLNYLGIDTSLLREEMVGLKGRKGEKLRLYERDMRKSIEEMYRVLVDEGWIAIVLGDVVVNGKRTNFCEKITEWAPEIGFTDAFAMKRPILGGFARLRYEYILFLQK</sequence>
<dbReference type="InterPro" id="IPR002941">
    <property type="entry name" value="DNA_methylase_N4/N6"/>
</dbReference>
<comment type="catalytic activity">
    <reaction evidence="7 8">
        <text>a 2'-deoxycytidine in DNA + S-adenosyl-L-methionine = an N(4)-methyl-2'-deoxycytidine in DNA + S-adenosyl-L-homocysteine + H(+)</text>
        <dbReference type="Rhea" id="RHEA:16857"/>
        <dbReference type="Rhea" id="RHEA-COMP:11369"/>
        <dbReference type="Rhea" id="RHEA-COMP:13674"/>
        <dbReference type="ChEBI" id="CHEBI:15378"/>
        <dbReference type="ChEBI" id="CHEBI:57856"/>
        <dbReference type="ChEBI" id="CHEBI:59789"/>
        <dbReference type="ChEBI" id="CHEBI:85452"/>
        <dbReference type="ChEBI" id="CHEBI:137933"/>
        <dbReference type="EC" id="2.1.1.113"/>
    </reaction>
</comment>
<reference evidence="11" key="1">
    <citation type="journal article" date="2020" name="bioRxiv">
        <title>A rank-normalized archaeal taxonomy based on genome phylogeny resolves widespread incomplete and uneven classifications.</title>
        <authorList>
            <person name="Rinke C."/>
            <person name="Chuvochina M."/>
            <person name="Mussig A.J."/>
            <person name="Chaumeil P.-A."/>
            <person name="Waite D.W."/>
            <person name="Whitman W.B."/>
            <person name="Parks D.H."/>
            <person name="Hugenholtz P."/>
        </authorList>
    </citation>
    <scope>NUCLEOTIDE SEQUENCE</scope>
    <source>
        <strain evidence="11">UBA12518</strain>
    </source>
</reference>
<evidence type="ECO:0000313" key="12">
    <source>
        <dbReference type="Proteomes" id="UP000600363"/>
    </source>
</evidence>
<feature type="domain" description="DNA methylase N-4/N-6" evidence="10">
    <location>
        <begin position="106"/>
        <end position="186"/>
    </location>
</feature>
<dbReference type="Proteomes" id="UP000600363">
    <property type="component" value="Unassembled WGS sequence"/>
</dbReference>
<dbReference type="InterPro" id="IPR017985">
    <property type="entry name" value="MeTrfase_CN4_CS"/>
</dbReference>
<feature type="region of interest" description="Disordered" evidence="9">
    <location>
        <begin position="1"/>
        <end position="28"/>
    </location>
</feature>